<dbReference type="PIRSF" id="PIRSF000103">
    <property type="entry name" value="HIBADH"/>
    <property type="match status" value="1"/>
</dbReference>
<evidence type="ECO:0000313" key="4">
    <source>
        <dbReference type="EMBL" id="MFC6280731.1"/>
    </source>
</evidence>
<dbReference type="InterPro" id="IPR008927">
    <property type="entry name" value="6-PGluconate_DH-like_C_sf"/>
</dbReference>
<dbReference type="InterPro" id="IPR036291">
    <property type="entry name" value="NAD(P)-bd_dom_sf"/>
</dbReference>
<dbReference type="Gene3D" id="1.10.1040.10">
    <property type="entry name" value="N-(1-d-carboxylethyl)-l-norvaline Dehydrogenase, domain 2"/>
    <property type="match status" value="1"/>
</dbReference>
<protein>
    <submittedName>
        <fullName evidence="4">NAD(P)-binding domain-containing protein</fullName>
    </submittedName>
</protein>
<reference evidence="5" key="1">
    <citation type="journal article" date="2019" name="Int. J. Syst. Evol. Microbiol.">
        <title>The Global Catalogue of Microorganisms (GCM) 10K type strain sequencing project: providing services to taxonomists for standard genome sequencing and annotation.</title>
        <authorList>
            <consortium name="The Broad Institute Genomics Platform"/>
            <consortium name="The Broad Institute Genome Sequencing Center for Infectious Disease"/>
            <person name="Wu L."/>
            <person name="Ma J."/>
        </authorList>
    </citation>
    <scope>NUCLEOTIDE SEQUENCE [LARGE SCALE GENOMIC DNA]</scope>
    <source>
        <strain evidence="5">CCUG 39402</strain>
    </source>
</reference>
<dbReference type="InterPro" id="IPR015815">
    <property type="entry name" value="HIBADH-related"/>
</dbReference>
<dbReference type="SUPFAM" id="SSF51735">
    <property type="entry name" value="NAD(P)-binding Rossmann-fold domains"/>
    <property type="match status" value="1"/>
</dbReference>
<dbReference type="Pfam" id="PF09130">
    <property type="entry name" value="DUF1932"/>
    <property type="match status" value="1"/>
</dbReference>
<dbReference type="InterPro" id="IPR006115">
    <property type="entry name" value="6PGDH_NADP-bd"/>
</dbReference>
<dbReference type="Proteomes" id="UP001596270">
    <property type="component" value="Unassembled WGS sequence"/>
</dbReference>
<dbReference type="RefSeq" id="WP_371435696.1">
    <property type="nucleotide sequence ID" value="NZ_JBHSRS010000013.1"/>
</dbReference>
<name>A0ABW1TW68_9BURK</name>
<feature type="domain" description="6-phosphogluconate dehydrogenase NADP-binding" evidence="2">
    <location>
        <begin position="11"/>
        <end position="145"/>
    </location>
</feature>
<dbReference type="PANTHER" id="PTHR43060">
    <property type="entry name" value="3-HYDROXYISOBUTYRATE DEHYDROGENASE-LIKE 1, MITOCHONDRIAL-RELATED"/>
    <property type="match status" value="1"/>
</dbReference>
<sequence length="305" mass="31402">MLTTPDLQTPLGLIGVGQLGTSLARGLRAQGVQTVLAYNLPADAQAQARAEAAGLRWLATPAGLGEADIVFSAVTPQGAVDAARACAPALAPDAIYLDLNSMGPREKRAVADAVQAAGRRFVDGAVLGAAADGIRMPIIVSGPDAGLVAQRLGALGMRVRAVGTEPGQAASIKIVRSVLAKGLEVLYVEALVAARRLGVETEVLGTFCDWLDARPAAASAELLVTTHLLHAERRMHELDMSIAAVRETGVNPVITQAIRDRLAATAATAVAAQLQGVPPHQISDALALLDDALGATVQDRRVPPA</sequence>
<dbReference type="PANTHER" id="PTHR43060:SF15">
    <property type="entry name" value="3-HYDROXYISOBUTYRATE DEHYDROGENASE-LIKE 1, MITOCHONDRIAL-RELATED"/>
    <property type="match status" value="1"/>
</dbReference>
<dbReference type="Pfam" id="PF03446">
    <property type="entry name" value="NAD_binding_2"/>
    <property type="match status" value="1"/>
</dbReference>
<keyword evidence="1" id="KW-0560">Oxidoreductase</keyword>
<dbReference type="InterPro" id="IPR013328">
    <property type="entry name" value="6PGD_dom2"/>
</dbReference>
<dbReference type="SUPFAM" id="SSF48179">
    <property type="entry name" value="6-phosphogluconate dehydrogenase C-terminal domain-like"/>
    <property type="match status" value="1"/>
</dbReference>
<gene>
    <name evidence="4" type="ORF">ACFQND_05735</name>
</gene>
<evidence type="ECO:0000313" key="5">
    <source>
        <dbReference type="Proteomes" id="UP001596270"/>
    </source>
</evidence>
<evidence type="ECO:0000259" key="3">
    <source>
        <dbReference type="Pfam" id="PF09130"/>
    </source>
</evidence>
<feature type="domain" description="Phosphogluconate dehydrogenase NAD-binding putative C-terminal" evidence="3">
    <location>
        <begin position="194"/>
        <end position="263"/>
    </location>
</feature>
<dbReference type="InterPro" id="IPR015814">
    <property type="entry name" value="Pgluconate_DH_NAD-bd_C"/>
</dbReference>
<organism evidence="4 5">
    <name type="scientific">Polaromonas aquatica</name>
    <dbReference type="NCBI Taxonomy" id="332657"/>
    <lineage>
        <taxon>Bacteria</taxon>
        <taxon>Pseudomonadati</taxon>
        <taxon>Pseudomonadota</taxon>
        <taxon>Betaproteobacteria</taxon>
        <taxon>Burkholderiales</taxon>
        <taxon>Comamonadaceae</taxon>
        <taxon>Polaromonas</taxon>
    </lineage>
</organism>
<proteinExistence type="predicted"/>
<evidence type="ECO:0000256" key="1">
    <source>
        <dbReference type="ARBA" id="ARBA00023002"/>
    </source>
</evidence>
<accession>A0ABW1TW68</accession>
<keyword evidence="5" id="KW-1185">Reference proteome</keyword>
<comment type="caution">
    <text evidence="4">The sequence shown here is derived from an EMBL/GenBank/DDBJ whole genome shotgun (WGS) entry which is preliminary data.</text>
</comment>
<dbReference type="Gene3D" id="3.40.50.720">
    <property type="entry name" value="NAD(P)-binding Rossmann-like Domain"/>
    <property type="match status" value="1"/>
</dbReference>
<evidence type="ECO:0000259" key="2">
    <source>
        <dbReference type="Pfam" id="PF03446"/>
    </source>
</evidence>
<dbReference type="EMBL" id="JBHSRS010000013">
    <property type="protein sequence ID" value="MFC6280731.1"/>
    <property type="molecule type" value="Genomic_DNA"/>
</dbReference>